<comment type="similarity">
    <text evidence="1">Belongs to the class IV-like SAM-binding methyltransferase superfamily. RNA methyltransferase TrmH family.</text>
</comment>
<dbReference type="FunFam" id="3.40.1280.10:FF:000008">
    <property type="entry name" value="Group 3 RNA methyltransferase TrmH"/>
    <property type="match status" value="1"/>
</dbReference>
<dbReference type="GO" id="GO:0005829">
    <property type="term" value="C:cytosol"/>
    <property type="evidence" value="ECO:0007669"/>
    <property type="project" value="TreeGrafter"/>
</dbReference>
<dbReference type="SUPFAM" id="SSF75217">
    <property type="entry name" value="alpha/beta knot"/>
    <property type="match status" value="1"/>
</dbReference>
<dbReference type="InterPro" id="IPR004441">
    <property type="entry name" value="rRNA_MeTrfase_TrmH"/>
</dbReference>
<dbReference type="SMART" id="SM00967">
    <property type="entry name" value="SpoU_sub_bind"/>
    <property type="match status" value="1"/>
</dbReference>
<dbReference type="OrthoDB" id="9794400at2"/>
<dbReference type="CDD" id="cd18103">
    <property type="entry name" value="SpoU-like_RlmB"/>
    <property type="match status" value="1"/>
</dbReference>
<name>A0A0B6WTB9_9BACT</name>
<dbReference type="PANTHER" id="PTHR46429:SF1">
    <property type="entry name" value="23S RRNA (GUANOSINE-2'-O-)-METHYLTRANSFERASE RLMB"/>
    <property type="match status" value="1"/>
</dbReference>
<evidence type="ECO:0000256" key="1">
    <source>
        <dbReference type="ARBA" id="ARBA00007228"/>
    </source>
</evidence>
<dbReference type="InterPro" id="IPR013123">
    <property type="entry name" value="SpoU_subst-bd"/>
</dbReference>
<dbReference type="NCBIfam" id="TIGR00186">
    <property type="entry name" value="rRNA_methyl_3"/>
    <property type="match status" value="1"/>
</dbReference>
<dbReference type="Pfam" id="PF08032">
    <property type="entry name" value="SpoU_sub_bind"/>
    <property type="match status" value="1"/>
</dbReference>
<reference evidence="5 6" key="2">
    <citation type="submission" date="2015-01" db="EMBL/GenBank/DDBJ databases">
        <title>Complete genome sequence of Pyrinomonas methylaliphatogenes type strain K22T.</title>
        <authorList>
            <person name="Lee K.C.Y."/>
            <person name="Power J.F."/>
            <person name="Dunfield P.F."/>
            <person name="Morgan X.C."/>
            <person name="Huttenhower C."/>
            <person name="Stott M.B."/>
        </authorList>
    </citation>
    <scope>NUCLEOTIDE SEQUENCE [LARGE SCALE GENOMIC DNA]</scope>
    <source>
        <strain evidence="5 6">K22</strain>
    </source>
</reference>
<gene>
    <name evidence="5" type="ORF">PYK22_00264</name>
</gene>
<keyword evidence="3 5" id="KW-0808">Transferase</keyword>
<sequence>MRDKGRIDADESVRRALRGGSLIYGVIPVVEALRARARDIDRILVAEGSEGKRVAEVMQAARDAHIPIVRVPRAELERLTSGAAHQGVVAFASAVRYADAAELLKRLAERIGTDDPPLALVLDQVEDPRNLGAIVRTAECAGAHGIFIPMRRAVGLTDAVAKTAAGALEHLPVARVQNIARLAEELKERGIWAIGTASDGETIYTEWDWTQPSAIFLGSEGEGLRRLVRERCDMLVRIPIYGRTESLNVSVAAGVILYEAVRQRRLAGKVAG</sequence>
<evidence type="ECO:0000313" key="6">
    <source>
        <dbReference type="Proteomes" id="UP000031518"/>
    </source>
</evidence>
<dbReference type="Gene3D" id="3.40.1280.10">
    <property type="match status" value="1"/>
</dbReference>
<dbReference type="GO" id="GO:0003723">
    <property type="term" value="F:RNA binding"/>
    <property type="evidence" value="ECO:0007669"/>
    <property type="project" value="InterPro"/>
</dbReference>
<dbReference type="EC" id="2.1.1.185" evidence="5"/>
<evidence type="ECO:0000256" key="2">
    <source>
        <dbReference type="ARBA" id="ARBA00022603"/>
    </source>
</evidence>
<dbReference type="InterPro" id="IPR001537">
    <property type="entry name" value="SpoU_MeTrfase"/>
</dbReference>
<dbReference type="AlphaFoldDB" id="A0A0B6WTB9"/>
<dbReference type="STRING" id="454194.PYK22_00264"/>
<dbReference type="InterPro" id="IPR029028">
    <property type="entry name" value="Alpha/beta_knot_MTases"/>
</dbReference>
<dbReference type="GO" id="GO:0032259">
    <property type="term" value="P:methylation"/>
    <property type="evidence" value="ECO:0007669"/>
    <property type="project" value="UniProtKB-KW"/>
</dbReference>
<dbReference type="Gene3D" id="3.30.1330.30">
    <property type="match status" value="1"/>
</dbReference>
<dbReference type="InterPro" id="IPR029064">
    <property type="entry name" value="Ribosomal_eL30-like_sf"/>
</dbReference>
<evidence type="ECO:0000313" key="5">
    <source>
        <dbReference type="EMBL" id="CDM64271.1"/>
    </source>
</evidence>
<evidence type="ECO:0000259" key="4">
    <source>
        <dbReference type="SMART" id="SM00967"/>
    </source>
</evidence>
<protein>
    <submittedName>
        <fullName evidence="5">rRNA methylase, putative, group 3</fullName>
        <ecNumber evidence="5">2.1.1.185</ecNumber>
    </submittedName>
</protein>
<proteinExistence type="inferred from homology"/>
<keyword evidence="2 5" id="KW-0489">Methyltransferase</keyword>
<dbReference type="GO" id="GO:0006396">
    <property type="term" value="P:RNA processing"/>
    <property type="evidence" value="ECO:0007669"/>
    <property type="project" value="InterPro"/>
</dbReference>
<reference evidence="5 6" key="1">
    <citation type="submission" date="2013-12" db="EMBL/GenBank/DDBJ databases">
        <authorList>
            <person name="Stott M."/>
        </authorList>
    </citation>
    <scope>NUCLEOTIDE SEQUENCE [LARGE SCALE GENOMIC DNA]</scope>
    <source>
        <strain evidence="5 6">K22</strain>
    </source>
</reference>
<feature type="domain" description="RNA 2-O ribose methyltransferase substrate binding" evidence="4">
    <location>
        <begin position="22"/>
        <end position="98"/>
    </location>
</feature>
<dbReference type="Pfam" id="PF00588">
    <property type="entry name" value="SpoU_methylase"/>
    <property type="match status" value="1"/>
</dbReference>
<dbReference type="GO" id="GO:0008173">
    <property type="term" value="F:RNA methyltransferase activity"/>
    <property type="evidence" value="ECO:0007669"/>
    <property type="project" value="InterPro"/>
</dbReference>
<keyword evidence="6" id="KW-1185">Reference proteome</keyword>
<dbReference type="PANTHER" id="PTHR46429">
    <property type="entry name" value="23S RRNA (GUANOSINE-2'-O-)-METHYLTRANSFERASE RLMB"/>
    <property type="match status" value="1"/>
</dbReference>
<evidence type="ECO:0000256" key="3">
    <source>
        <dbReference type="ARBA" id="ARBA00022679"/>
    </source>
</evidence>
<dbReference type="RefSeq" id="WP_083437496.1">
    <property type="nucleotide sequence ID" value="NZ_CBXV010000001.1"/>
</dbReference>
<dbReference type="EMBL" id="CBXV010000001">
    <property type="protein sequence ID" value="CDM64271.1"/>
    <property type="molecule type" value="Genomic_DNA"/>
</dbReference>
<accession>A0A0B6WTB9</accession>
<dbReference type="InterPro" id="IPR029026">
    <property type="entry name" value="tRNA_m1G_MTases_N"/>
</dbReference>
<dbReference type="Proteomes" id="UP000031518">
    <property type="component" value="Unassembled WGS sequence"/>
</dbReference>
<dbReference type="SUPFAM" id="SSF55315">
    <property type="entry name" value="L30e-like"/>
    <property type="match status" value="1"/>
</dbReference>
<organism evidence="5 6">
    <name type="scientific">Pyrinomonas methylaliphatogenes</name>
    <dbReference type="NCBI Taxonomy" id="454194"/>
    <lineage>
        <taxon>Bacteria</taxon>
        <taxon>Pseudomonadati</taxon>
        <taxon>Acidobacteriota</taxon>
        <taxon>Blastocatellia</taxon>
        <taxon>Blastocatellales</taxon>
        <taxon>Pyrinomonadaceae</taxon>
        <taxon>Pyrinomonas</taxon>
    </lineage>
</organism>